<reference evidence="14" key="1">
    <citation type="submission" date="2020-10" db="EMBL/GenBank/DDBJ databases">
        <title>Feather gene expression reveals the developmental basis of iridescence in African starlings.</title>
        <authorList>
            <person name="Rubenstein D.R."/>
        </authorList>
    </citation>
    <scope>NUCLEOTIDE SEQUENCE</scope>
    <source>
        <strain evidence="14">SS15</strain>
        <tissue evidence="14">Liver</tissue>
    </source>
</reference>
<dbReference type="InterPro" id="IPR050653">
    <property type="entry name" value="Prot_Inhib_GrowthFact_Antg"/>
</dbReference>
<dbReference type="Gene3D" id="2.10.25.10">
    <property type="entry name" value="Laminin"/>
    <property type="match status" value="1"/>
</dbReference>
<dbReference type="OrthoDB" id="328123at2759"/>
<dbReference type="Pfam" id="PF07648">
    <property type="entry name" value="Kazal_2"/>
    <property type="match status" value="1"/>
</dbReference>
<evidence type="ECO:0000256" key="7">
    <source>
        <dbReference type="ARBA" id="ARBA00023136"/>
    </source>
</evidence>
<dbReference type="InterPro" id="IPR000742">
    <property type="entry name" value="EGF"/>
</dbReference>
<dbReference type="EMBL" id="JADDUC020000008">
    <property type="protein sequence ID" value="KAI1237038.1"/>
    <property type="molecule type" value="Genomic_DNA"/>
</dbReference>
<feature type="disulfide bond" evidence="10">
    <location>
        <begin position="198"/>
        <end position="207"/>
    </location>
</feature>
<evidence type="ECO:0000259" key="13">
    <source>
        <dbReference type="PROSITE" id="PS51465"/>
    </source>
</evidence>
<dbReference type="GO" id="GO:0006950">
    <property type="term" value="P:response to stress"/>
    <property type="evidence" value="ECO:0007669"/>
    <property type="project" value="UniProtKB-ARBA"/>
</dbReference>
<organism evidence="14">
    <name type="scientific">Lamprotornis superbus</name>
    <dbReference type="NCBI Taxonomy" id="245042"/>
    <lineage>
        <taxon>Eukaryota</taxon>
        <taxon>Metazoa</taxon>
        <taxon>Chordata</taxon>
        <taxon>Craniata</taxon>
        <taxon>Vertebrata</taxon>
        <taxon>Euteleostomi</taxon>
        <taxon>Archelosauria</taxon>
        <taxon>Archosauria</taxon>
        <taxon>Dinosauria</taxon>
        <taxon>Saurischia</taxon>
        <taxon>Theropoda</taxon>
        <taxon>Coelurosauria</taxon>
        <taxon>Aves</taxon>
        <taxon>Neognathae</taxon>
        <taxon>Neoaves</taxon>
        <taxon>Telluraves</taxon>
        <taxon>Australaves</taxon>
        <taxon>Passeriformes</taxon>
        <taxon>Sturnidae</taxon>
        <taxon>Lamprotornis</taxon>
    </lineage>
</organism>
<dbReference type="PROSITE" id="PS01186">
    <property type="entry name" value="EGF_2"/>
    <property type="match status" value="1"/>
</dbReference>
<dbReference type="SMART" id="SM00280">
    <property type="entry name" value="KAZAL"/>
    <property type="match status" value="1"/>
</dbReference>
<evidence type="ECO:0000256" key="6">
    <source>
        <dbReference type="ARBA" id="ARBA00022989"/>
    </source>
</evidence>
<evidence type="ECO:0000256" key="11">
    <source>
        <dbReference type="SAM" id="Phobius"/>
    </source>
</evidence>
<comment type="similarity">
    <text evidence="9">Belongs to the tomoregulin family.</text>
</comment>
<evidence type="ECO:0000313" key="16">
    <source>
        <dbReference type="Proteomes" id="UP000618051"/>
    </source>
</evidence>
<evidence type="ECO:0000256" key="8">
    <source>
        <dbReference type="ARBA" id="ARBA00023157"/>
    </source>
</evidence>
<feature type="transmembrane region" description="Helical" evidence="11">
    <location>
        <begin position="226"/>
        <end position="248"/>
    </location>
</feature>
<dbReference type="PROSITE" id="PS00022">
    <property type="entry name" value="EGF_1"/>
    <property type="match status" value="1"/>
</dbReference>
<dbReference type="InterPro" id="IPR036058">
    <property type="entry name" value="Kazal_dom_sf"/>
</dbReference>
<dbReference type="CDD" id="cd00104">
    <property type="entry name" value="KAZAL_FS"/>
    <property type="match status" value="1"/>
</dbReference>
<sequence>ECSVRREFRSNFGSGVLTALTNIDLLSGTGLFYHARIRKGSSIHIATTVAYSELNEGSGETNQKETSTCDICQFGAECDEDAEDVWCVCNIDCSQTNFNPLCASDGKSYDNACQIKEASCQKQEKIEVMSLGRCQDNTTTTTKSEDGHYARTDYAENANKLEESARGIYIPCPEHYNGFCMHGKCEHSTNMLEPSCRCDAGYTGQHCEKKDYSVLYVVPGPVRFQYVLIAAVIGTIQIAIICVVVLCITRSVSLEMSQEQQNPQTEAKHRALQFRQHNKSIDKF</sequence>
<feature type="domain" description="EGF-like" evidence="12">
    <location>
        <begin position="168"/>
        <end position="208"/>
    </location>
</feature>
<dbReference type="SUPFAM" id="SSF100895">
    <property type="entry name" value="Kazal-type serine protease inhibitors"/>
    <property type="match status" value="1"/>
</dbReference>
<evidence type="ECO:0000256" key="10">
    <source>
        <dbReference type="PROSITE-ProRule" id="PRU00076"/>
    </source>
</evidence>
<keyword evidence="16" id="KW-1185">Reference proteome</keyword>
<dbReference type="Gene3D" id="3.30.60.30">
    <property type="match status" value="1"/>
</dbReference>
<dbReference type="GO" id="GO:0005576">
    <property type="term" value="C:extracellular region"/>
    <property type="evidence" value="ECO:0007669"/>
    <property type="project" value="TreeGrafter"/>
</dbReference>
<evidence type="ECO:0008006" key="17">
    <source>
        <dbReference type="Google" id="ProtNLM"/>
    </source>
</evidence>
<comment type="caution">
    <text evidence="14">The sequence shown here is derived from an EMBL/GenBank/DDBJ whole genome shotgun (WGS) entry which is preliminary data.</text>
</comment>
<dbReference type="GO" id="GO:0016020">
    <property type="term" value="C:membrane"/>
    <property type="evidence" value="ECO:0007669"/>
    <property type="project" value="UniProtKB-SubCell"/>
</dbReference>
<evidence type="ECO:0000256" key="4">
    <source>
        <dbReference type="ARBA" id="ARBA00022729"/>
    </source>
</evidence>
<comment type="caution">
    <text evidence="10">Lacks conserved residue(s) required for the propagation of feature annotation.</text>
</comment>
<feature type="domain" description="Kazal-like" evidence="13">
    <location>
        <begin position="88"/>
        <end position="136"/>
    </location>
</feature>
<dbReference type="InterPro" id="IPR002350">
    <property type="entry name" value="Kazal_dom"/>
</dbReference>
<protein>
    <recommendedName>
        <fullName evidence="17">Tomoregulin-2</fullName>
    </recommendedName>
</protein>
<dbReference type="FunFam" id="2.10.25.10:FF:000234">
    <property type="entry name" value="tomoregulin-2 isoform X1"/>
    <property type="match status" value="1"/>
</dbReference>
<dbReference type="PANTHER" id="PTHR10913">
    <property type="entry name" value="FOLLISTATIN-RELATED"/>
    <property type="match status" value="1"/>
</dbReference>
<keyword evidence="8 10" id="KW-1015">Disulfide bond</keyword>
<keyword evidence="7 11" id="KW-0472">Membrane</keyword>
<dbReference type="PROSITE" id="PS50026">
    <property type="entry name" value="EGF_3"/>
    <property type="match status" value="1"/>
</dbReference>
<dbReference type="Proteomes" id="UP000618051">
    <property type="component" value="Unassembled WGS sequence"/>
</dbReference>
<accession>A0A835NG59</accession>
<evidence type="ECO:0000313" key="14">
    <source>
        <dbReference type="EMBL" id="KAG0114852.1"/>
    </source>
</evidence>
<dbReference type="FunFam" id="3.30.60.30:FF:000002">
    <property type="entry name" value="tomoregulin-2 isoform X1"/>
    <property type="match status" value="1"/>
</dbReference>
<keyword evidence="4" id="KW-0732">Signal</keyword>
<keyword evidence="6 11" id="KW-1133">Transmembrane helix</keyword>
<evidence type="ECO:0000256" key="5">
    <source>
        <dbReference type="ARBA" id="ARBA00022737"/>
    </source>
</evidence>
<feature type="non-terminal residue" evidence="14">
    <location>
        <position position="284"/>
    </location>
</feature>
<evidence type="ECO:0000256" key="9">
    <source>
        <dbReference type="ARBA" id="ARBA00038484"/>
    </source>
</evidence>
<dbReference type="GO" id="GO:0030154">
    <property type="term" value="P:cell differentiation"/>
    <property type="evidence" value="ECO:0007669"/>
    <property type="project" value="TreeGrafter"/>
</dbReference>
<dbReference type="SUPFAM" id="SSF57196">
    <property type="entry name" value="EGF/Laminin"/>
    <property type="match status" value="1"/>
</dbReference>
<evidence type="ECO:0000256" key="2">
    <source>
        <dbReference type="ARBA" id="ARBA00022536"/>
    </source>
</evidence>
<reference evidence="15 16" key="2">
    <citation type="journal article" date="2021" name="J. Hered.">
        <title>Feather Gene Expression Elucidates the Developmental Basis of Plumage Iridescence in African Starlings.</title>
        <authorList>
            <person name="Rubenstein D.R."/>
            <person name="Corvelo A."/>
            <person name="MacManes M.D."/>
            <person name="Maia R."/>
            <person name="Narzisi G."/>
            <person name="Rousaki A."/>
            <person name="Vandenabeele P."/>
            <person name="Shawkey M.D."/>
            <person name="Solomon J."/>
        </authorList>
    </citation>
    <scope>NUCLEOTIDE SEQUENCE [LARGE SCALE GENOMIC DNA]</scope>
    <source>
        <strain evidence="15">SS15</strain>
    </source>
</reference>
<dbReference type="PROSITE" id="PS51465">
    <property type="entry name" value="KAZAL_2"/>
    <property type="match status" value="1"/>
</dbReference>
<proteinExistence type="inferred from homology"/>
<keyword evidence="5" id="KW-0677">Repeat</keyword>
<evidence type="ECO:0000256" key="3">
    <source>
        <dbReference type="ARBA" id="ARBA00022692"/>
    </source>
</evidence>
<name>A0A835NG59_9PASS</name>
<evidence type="ECO:0000313" key="15">
    <source>
        <dbReference type="EMBL" id="KAI1237038.1"/>
    </source>
</evidence>
<dbReference type="AlphaFoldDB" id="A0A835NG59"/>
<comment type="subcellular location">
    <subcellularLocation>
        <location evidence="1">Membrane</location>
        <topology evidence="1">Single-pass type I membrane protein</topology>
    </subcellularLocation>
</comment>
<evidence type="ECO:0000259" key="12">
    <source>
        <dbReference type="PROSITE" id="PS50026"/>
    </source>
</evidence>
<dbReference type="PANTHER" id="PTHR10913:SF80">
    <property type="entry name" value="TOMOREGULIN-2"/>
    <property type="match status" value="1"/>
</dbReference>
<keyword evidence="3 11" id="KW-0812">Transmembrane</keyword>
<keyword evidence="2 10" id="KW-0245">EGF-like domain</keyword>
<reference evidence="15" key="3">
    <citation type="submission" date="2022-01" db="EMBL/GenBank/DDBJ databases">
        <authorList>
            <person name="Rubenstein D.R."/>
        </authorList>
    </citation>
    <scope>NUCLEOTIDE SEQUENCE</scope>
    <source>
        <strain evidence="15">SS15</strain>
        <tissue evidence="15">Liver</tissue>
    </source>
</reference>
<dbReference type="EMBL" id="JADDUC010000258">
    <property type="protein sequence ID" value="KAG0114852.1"/>
    <property type="molecule type" value="Genomic_DNA"/>
</dbReference>
<evidence type="ECO:0000256" key="1">
    <source>
        <dbReference type="ARBA" id="ARBA00004479"/>
    </source>
</evidence>
<gene>
    <name evidence="15" type="ORF">IHE44_0014292</name>
    <name evidence="14" type="ORF">IHE44_007103</name>
</gene>